<comment type="caution">
    <text evidence="1">The sequence shown here is derived from an EMBL/GenBank/DDBJ whole genome shotgun (WGS) entry which is preliminary data.</text>
</comment>
<evidence type="ECO:0000313" key="2">
    <source>
        <dbReference type="Proteomes" id="UP001066276"/>
    </source>
</evidence>
<evidence type="ECO:0000313" key="1">
    <source>
        <dbReference type="EMBL" id="KAJ1118766.1"/>
    </source>
</evidence>
<name>A0AAV7NTK3_PLEWA</name>
<reference evidence="1" key="1">
    <citation type="journal article" date="2022" name="bioRxiv">
        <title>Sequencing and chromosome-scale assembly of the giantPleurodeles waltlgenome.</title>
        <authorList>
            <person name="Brown T."/>
            <person name="Elewa A."/>
            <person name="Iarovenko S."/>
            <person name="Subramanian E."/>
            <person name="Araus A.J."/>
            <person name="Petzold A."/>
            <person name="Susuki M."/>
            <person name="Suzuki K.-i.T."/>
            <person name="Hayashi T."/>
            <person name="Toyoda A."/>
            <person name="Oliveira C."/>
            <person name="Osipova E."/>
            <person name="Leigh N.D."/>
            <person name="Simon A."/>
            <person name="Yun M.H."/>
        </authorList>
    </citation>
    <scope>NUCLEOTIDE SEQUENCE</scope>
    <source>
        <strain evidence="1">20211129_DDA</strain>
        <tissue evidence="1">Liver</tissue>
    </source>
</reference>
<dbReference type="Proteomes" id="UP001066276">
    <property type="component" value="Chromosome 8"/>
</dbReference>
<dbReference type="EMBL" id="JANPWB010000012">
    <property type="protein sequence ID" value="KAJ1118766.1"/>
    <property type="molecule type" value="Genomic_DNA"/>
</dbReference>
<proteinExistence type="predicted"/>
<dbReference type="AlphaFoldDB" id="A0AAV7NTK3"/>
<gene>
    <name evidence="1" type="ORF">NDU88_006953</name>
</gene>
<keyword evidence="2" id="KW-1185">Reference proteome</keyword>
<accession>A0AAV7NTK3</accession>
<organism evidence="1 2">
    <name type="scientific">Pleurodeles waltl</name>
    <name type="common">Iberian ribbed newt</name>
    <dbReference type="NCBI Taxonomy" id="8319"/>
    <lineage>
        <taxon>Eukaryota</taxon>
        <taxon>Metazoa</taxon>
        <taxon>Chordata</taxon>
        <taxon>Craniata</taxon>
        <taxon>Vertebrata</taxon>
        <taxon>Euteleostomi</taxon>
        <taxon>Amphibia</taxon>
        <taxon>Batrachia</taxon>
        <taxon>Caudata</taxon>
        <taxon>Salamandroidea</taxon>
        <taxon>Salamandridae</taxon>
        <taxon>Pleurodelinae</taxon>
        <taxon>Pleurodeles</taxon>
    </lineage>
</organism>
<sequence>MAAFSRPSRFYLRRRTRSLASCLEKAPAYAPGGAKHLLADSHGFPLDALLMYLVMEIHLFWKSFAFSTRNKPINLDQLQRIL</sequence>
<protein>
    <submittedName>
        <fullName evidence="1">Uncharacterized protein</fullName>
    </submittedName>
</protein>